<evidence type="ECO:0000313" key="1">
    <source>
        <dbReference type="EMBL" id="KAK8499748.1"/>
    </source>
</evidence>
<evidence type="ECO:0000313" key="2">
    <source>
        <dbReference type="Proteomes" id="UP001472677"/>
    </source>
</evidence>
<proteinExistence type="predicted"/>
<sequence>MVIPPTIWVAPKSLLMEMFKKSEDNDTWKLDDFKFVIRTTVNIDLPAQVPTAAYYLPMCMPKFLSQHISCPTSCHGILPAQIPVTAYILPNFLPRQMVHAQVHAHSSCHGITTRRQILHSGLTEVRKGG</sequence>
<accession>A0ABR2AZL1</accession>
<name>A0ABR2AZL1_9ROSI</name>
<reference evidence="1 2" key="1">
    <citation type="journal article" date="2024" name="G3 (Bethesda)">
        <title>Genome assembly of Hibiscus sabdariffa L. provides insights into metabolisms of medicinal natural products.</title>
        <authorList>
            <person name="Kim T."/>
        </authorList>
    </citation>
    <scope>NUCLEOTIDE SEQUENCE [LARGE SCALE GENOMIC DNA]</scope>
    <source>
        <strain evidence="1">TK-2024</strain>
        <tissue evidence="1">Old leaves</tissue>
    </source>
</reference>
<comment type="caution">
    <text evidence="1">The sequence shown here is derived from an EMBL/GenBank/DDBJ whole genome shotgun (WGS) entry which is preliminary data.</text>
</comment>
<protein>
    <submittedName>
        <fullName evidence="1">Uncharacterized protein</fullName>
    </submittedName>
</protein>
<keyword evidence="2" id="KW-1185">Reference proteome</keyword>
<organism evidence="1 2">
    <name type="scientific">Hibiscus sabdariffa</name>
    <name type="common">roselle</name>
    <dbReference type="NCBI Taxonomy" id="183260"/>
    <lineage>
        <taxon>Eukaryota</taxon>
        <taxon>Viridiplantae</taxon>
        <taxon>Streptophyta</taxon>
        <taxon>Embryophyta</taxon>
        <taxon>Tracheophyta</taxon>
        <taxon>Spermatophyta</taxon>
        <taxon>Magnoliopsida</taxon>
        <taxon>eudicotyledons</taxon>
        <taxon>Gunneridae</taxon>
        <taxon>Pentapetalae</taxon>
        <taxon>rosids</taxon>
        <taxon>malvids</taxon>
        <taxon>Malvales</taxon>
        <taxon>Malvaceae</taxon>
        <taxon>Malvoideae</taxon>
        <taxon>Hibiscus</taxon>
    </lineage>
</organism>
<dbReference type="EMBL" id="JBBPBM010000230">
    <property type="protein sequence ID" value="KAK8499748.1"/>
    <property type="molecule type" value="Genomic_DNA"/>
</dbReference>
<dbReference type="Proteomes" id="UP001472677">
    <property type="component" value="Unassembled WGS sequence"/>
</dbReference>
<gene>
    <name evidence="1" type="ORF">V6N12_073013</name>
</gene>